<dbReference type="InterPro" id="IPR000462">
    <property type="entry name" value="CDP-OH_P_trans"/>
</dbReference>
<dbReference type="PANTHER" id="PTHR14269">
    <property type="entry name" value="CDP-DIACYLGLYCEROL--GLYCEROL-3-PHOSPHATE 3-PHOSPHATIDYLTRANSFERASE-RELATED"/>
    <property type="match status" value="1"/>
</dbReference>
<evidence type="ECO:0000256" key="12">
    <source>
        <dbReference type="ARBA" id="ARBA00023136"/>
    </source>
</evidence>
<keyword evidence="11" id="KW-0443">Lipid metabolism</keyword>
<evidence type="ECO:0000256" key="4">
    <source>
        <dbReference type="ARBA" id="ARBA00010441"/>
    </source>
</evidence>
<feature type="transmembrane region" description="Helical" evidence="18">
    <location>
        <begin position="77"/>
        <end position="97"/>
    </location>
</feature>
<feature type="transmembrane region" description="Helical" evidence="18">
    <location>
        <begin position="20"/>
        <end position="39"/>
    </location>
</feature>
<dbReference type="GO" id="GO:0016020">
    <property type="term" value="C:membrane"/>
    <property type="evidence" value="ECO:0007669"/>
    <property type="project" value="UniProtKB-SubCell"/>
</dbReference>
<comment type="similarity">
    <text evidence="4 17">Belongs to the CDP-alcohol phosphatidyltransferase class-I family.</text>
</comment>
<reference evidence="19 20" key="1">
    <citation type="submission" date="2018-10" db="EMBL/GenBank/DDBJ databases">
        <title>Propagation and draft genome sequences of three atypical Erhlichia ruminantium isolates.</title>
        <authorList>
            <person name="Liebenberg J."/>
            <person name="Steyn H."/>
            <person name="Josemans A."/>
            <person name="Zweygarth E."/>
        </authorList>
    </citation>
    <scope>NUCLEOTIDE SEQUENCE [LARGE SCALE GENOMIC DNA]</scope>
    <source>
        <strain evidence="19 20">Omatjenne</strain>
    </source>
</reference>
<evidence type="ECO:0000256" key="1">
    <source>
        <dbReference type="ARBA" id="ARBA00004141"/>
    </source>
</evidence>
<evidence type="ECO:0000256" key="8">
    <source>
        <dbReference type="ARBA" id="ARBA00022679"/>
    </source>
</evidence>
<comment type="catalytic activity">
    <reaction evidence="15">
        <text>a CDP-1,2-diacyl-sn-glycerol + sn-glycerol 3-phosphate = a 1,2-diacyl-sn-glycero-3-phospho-(1'-sn-glycero-3'-phosphate) + CMP + H(+)</text>
        <dbReference type="Rhea" id="RHEA:12593"/>
        <dbReference type="ChEBI" id="CHEBI:15378"/>
        <dbReference type="ChEBI" id="CHEBI:57597"/>
        <dbReference type="ChEBI" id="CHEBI:58332"/>
        <dbReference type="ChEBI" id="CHEBI:60110"/>
        <dbReference type="ChEBI" id="CHEBI:60377"/>
        <dbReference type="EC" id="2.7.8.5"/>
    </reaction>
</comment>
<proteinExistence type="inferred from homology"/>
<dbReference type="Pfam" id="PF01066">
    <property type="entry name" value="CDP-OH_P_transf"/>
    <property type="match status" value="1"/>
</dbReference>
<sequence length="192" mass="21919">MKHRALYNMGGYFRRTLPNLLTVLRVLAIPAIVCSFFLQSNGSNYIAFVIFIFACITDFFDGYLARIWQTQSKFGRLFDPIADKLIVSATLIMLVYIGKITKLTIIPVVIIICREILISGLREFLISMDVRIPVIKLGKIKTFIQMAAIGMLILDYCFMYIADIILYIAAILTVYSAYLYICVALKHIYSQE</sequence>
<evidence type="ECO:0000256" key="11">
    <source>
        <dbReference type="ARBA" id="ARBA00023098"/>
    </source>
</evidence>
<dbReference type="AlphaFoldDB" id="A0AAE6UIU8"/>
<dbReference type="InterPro" id="IPR048254">
    <property type="entry name" value="CDP_ALCOHOL_P_TRANSF_CS"/>
</dbReference>
<dbReference type="NCBIfam" id="TIGR00560">
    <property type="entry name" value="pgsA"/>
    <property type="match status" value="1"/>
</dbReference>
<evidence type="ECO:0000256" key="14">
    <source>
        <dbReference type="ARBA" id="ARBA00023264"/>
    </source>
</evidence>
<evidence type="ECO:0000313" key="20">
    <source>
        <dbReference type="Proteomes" id="UP000422822"/>
    </source>
</evidence>
<dbReference type="PROSITE" id="PS00379">
    <property type="entry name" value="CDP_ALCOHOL_P_TRANSF"/>
    <property type="match status" value="1"/>
</dbReference>
<evidence type="ECO:0000256" key="15">
    <source>
        <dbReference type="ARBA" id="ARBA00048586"/>
    </source>
</evidence>
<evidence type="ECO:0000256" key="17">
    <source>
        <dbReference type="RuleBase" id="RU003750"/>
    </source>
</evidence>
<dbReference type="GO" id="GO:0008444">
    <property type="term" value="F:CDP-diacylglycerol-glycerol-3-phosphate 3-phosphatidyltransferase activity"/>
    <property type="evidence" value="ECO:0007669"/>
    <property type="project" value="UniProtKB-UniRule"/>
</dbReference>
<dbReference type="InterPro" id="IPR004570">
    <property type="entry name" value="Phosphatidylglycerol_P_synth"/>
</dbReference>
<dbReference type="PANTHER" id="PTHR14269:SF62">
    <property type="entry name" value="CDP-DIACYLGLYCEROL--GLYCEROL-3-PHOSPHATE 3-PHOSPHATIDYLTRANSFERASE 1, CHLOROPLASTIC"/>
    <property type="match status" value="1"/>
</dbReference>
<keyword evidence="9 18" id="KW-0812">Transmembrane</keyword>
<dbReference type="PIRSF" id="PIRSF000847">
    <property type="entry name" value="Phos_ph_gly_syn"/>
    <property type="match status" value="1"/>
</dbReference>
<keyword evidence="7" id="KW-0444">Lipid biosynthesis</keyword>
<evidence type="ECO:0000256" key="6">
    <source>
        <dbReference type="ARBA" id="ARBA00014944"/>
    </source>
</evidence>
<evidence type="ECO:0000256" key="2">
    <source>
        <dbReference type="ARBA" id="ARBA00005042"/>
    </source>
</evidence>
<keyword evidence="20" id="KW-1185">Reference proteome</keyword>
<evidence type="ECO:0000256" key="18">
    <source>
        <dbReference type="SAM" id="Phobius"/>
    </source>
</evidence>
<dbReference type="EMBL" id="CP033455">
    <property type="protein sequence ID" value="QGR03820.1"/>
    <property type="molecule type" value="Genomic_DNA"/>
</dbReference>
<evidence type="ECO:0000256" key="7">
    <source>
        <dbReference type="ARBA" id="ARBA00022516"/>
    </source>
</evidence>
<organism evidence="19 20">
    <name type="scientific">Ehrlichia ruminantium</name>
    <name type="common">heartwater rickettsia</name>
    <name type="synonym">Cowdria ruminantium</name>
    <dbReference type="NCBI Taxonomy" id="779"/>
    <lineage>
        <taxon>Bacteria</taxon>
        <taxon>Pseudomonadati</taxon>
        <taxon>Pseudomonadota</taxon>
        <taxon>Alphaproteobacteria</taxon>
        <taxon>Rickettsiales</taxon>
        <taxon>Anaplasmataceae</taxon>
        <taxon>Ehrlichia</taxon>
    </lineage>
</organism>
<evidence type="ECO:0000256" key="3">
    <source>
        <dbReference type="ARBA" id="ARBA00005189"/>
    </source>
</evidence>
<dbReference type="Proteomes" id="UP000422822">
    <property type="component" value="Chromosome"/>
</dbReference>
<keyword evidence="8 17" id="KW-0808">Transferase</keyword>
<dbReference type="Gene3D" id="1.20.120.1760">
    <property type="match status" value="1"/>
</dbReference>
<feature type="transmembrane region" description="Helical" evidence="18">
    <location>
        <begin position="167"/>
        <end position="189"/>
    </location>
</feature>
<gene>
    <name evidence="19" type="primary">pgsA</name>
    <name evidence="19" type="ORF">EDL80_04660</name>
</gene>
<evidence type="ECO:0000256" key="13">
    <source>
        <dbReference type="ARBA" id="ARBA00023209"/>
    </source>
</evidence>
<evidence type="ECO:0000256" key="5">
    <source>
        <dbReference type="ARBA" id="ARBA00013170"/>
    </source>
</evidence>
<comment type="pathway">
    <text evidence="2">Phospholipid metabolism; phosphatidylglycerol biosynthesis; phosphatidylglycerol from CDP-diacylglycerol: step 1/2.</text>
</comment>
<dbReference type="EC" id="2.7.8.5" evidence="5 16"/>
<name>A0AAE6UIU8_EHRRU</name>
<comment type="pathway">
    <text evidence="3">Lipid metabolism.</text>
</comment>
<dbReference type="InterPro" id="IPR050324">
    <property type="entry name" value="CDP-alcohol_PTase-I"/>
</dbReference>
<dbReference type="GO" id="GO:0046474">
    <property type="term" value="P:glycerophospholipid biosynthetic process"/>
    <property type="evidence" value="ECO:0007669"/>
    <property type="project" value="TreeGrafter"/>
</dbReference>
<accession>A0AAE6UIU8</accession>
<keyword evidence="10 18" id="KW-1133">Transmembrane helix</keyword>
<protein>
    <recommendedName>
        <fullName evidence="6 16">CDP-diacylglycerol--glycerol-3-phosphate 3-phosphatidyltransferase</fullName>
        <ecNumber evidence="5 16">2.7.8.5</ecNumber>
    </recommendedName>
</protein>
<feature type="transmembrane region" description="Helical" evidence="18">
    <location>
        <begin position="45"/>
        <end position="65"/>
    </location>
</feature>
<comment type="subcellular location">
    <subcellularLocation>
        <location evidence="1">Membrane</location>
        <topology evidence="1">Multi-pass membrane protein</topology>
    </subcellularLocation>
</comment>
<evidence type="ECO:0000256" key="10">
    <source>
        <dbReference type="ARBA" id="ARBA00022989"/>
    </source>
</evidence>
<evidence type="ECO:0000313" key="19">
    <source>
        <dbReference type="EMBL" id="QGR03820.1"/>
    </source>
</evidence>
<keyword evidence="12 18" id="KW-0472">Membrane</keyword>
<keyword evidence="14" id="KW-1208">Phospholipid metabolism</keyword>
<evidence type="ECO:0000256" key="16">
    <source>
        <dbReference type="NCBIfam" id="TIGR00560"/>
    </source>
</evidence>
<evidence type="ECO:0000256" key="9">
    <source>
        <dbReference type="ARBA" id="ARBA00022692"/>
    </source>
</evidence>
<dbReference type="InterPro" id="IPR043130">
    <property type="entry name" value="CDP-OH_PTrfase_TM_dom"/>
</dbReference>
<keyword evidence="13" id="KW-0594">Phospholipid biosynthesis</keyword>